<dbReference type="AlphaFoldDB" id="A0A3S8R608"/>
<evidence type="ECO:0000256" key="1">
    <source>
        <dbReference type="SAM" id="Coils"/>
    </source>
</evidence>
<dbReference type="Proteomes" id="UP000274593">
    <property type="component" value="Chromosome"/>
</dbReference>
<accession>A0A3S8R608</accession>
<dbReference type="RefSeq" id="WP_125067013.1">
    <property type="nucleotide sequence ID" value="NZ_CP032548.1"/>
</dbReference>
<feature type="transmembrane region" description="Helical" evidence="2">
    <location>
        <begin position="20"/>
        <end position="42"/>
    </location>
</feature>
<keyword evidence="2" id="KW-0472">Membrane</keyword>
<gene>
    <name evidence="3" type="ORF">D6T69_06725</name>
</gene>
<protein>
    <submittedName>
        <fullName evidence="3">Uncharacterized protein</fullName>
    </submittedName>
</protein>
<evidence type="ECO:0000313" key="4">
    <source>
        <dbReference type="Proteomes" id="UP000274593"/>
    </source>
</evidence>
<organism evidence="3 4">
    <name type="scientific">Tenacibaculum singaporense</name>
    <dbReference type="NCBI Taxonomy" id="2358479"/>
    <lineage>
        <taxon>Bacteria</taxon>
        <taxon>Pseudomonadati</taxon>
        <taxon>Bacteroidota</taxon>
        <taxon>Flavobacteriia</taxon>
        <taxon>Flavobacteriales</taxon>
        <taxon>Flavobacteriaceae</taxon>
        <taxon>Tenacibaculum</taxon>
    </lineage>
</organism>
<reference evidence="3 4" key="1">
    <citation type="submission" date="2018-09" db="EMBL/GenBank/DDBJ databases">
        <title>Insights into the microbiota of Asian seabass (Lates calcarifer) with tenacibaculosis symptoms and description of sp. nov. Tenacibaculum singaporense.</title>
        <authorList>
            <person name="Miyake S."/>
            <person name="Soh M."/>
            <person name="Azman M.N."/>
            <person name="Ngoh S.Y."/>
            <person name="Orban L."/>
        </authorList>
    </citation>
    <scope>NUCLEOTIDE SEQUENCE [LARGE SCALE GENOMIC DNA]</scope>
    <source>
        <strain evidence="3 4">DSM 106434</strain>
    </source>
</reference>
<name>A0A3S8R608_9FLAO</name>
<sequence length="276" mass="32673">MKDIFNSIFKSSEERLKNPFIGTFIISFIAINWKPIMVLIISDKKIEDRIDYIAKNFNHLSQVLYIPLAIAIFYIGILPYIMMIFDKLTFYALSQRNENLYKNKLLDITGKKSVATSEIELENLKSDFKEKSDLNKKIKKLEEEKSLQESRIENFNDENTKLKNQLLSLEKSLNEKDRKIQELRYESKENNNQFKNYYTEYNSTPQNIVYEFVNSLHMINKYLTDSNSLNRESKNIIEQFLSLGLIESQIDNNKRKFIISDKGLYFIKRAYSDNVI</sequence>
<feature type="coiled-coil region" evidence="1">
    <location>
        <begin position="124"/>
        <end position="193"/>
    </location>
</feature>
<keyword evidence="1" id="KW-0175">Coiled coil</keyword>
<feature type="transmembrane region" description="Helical" evidence="2">
    <location>
        <begin position="63"/>
        <end position="85"/>
    </location>
</feature>
<evidence type="ECO:0000313" key="3">
    <source>
        <dbReference type="EMBL" id="AZJ35230.1"/>
    </source>
</evidence>
<dbReference type="KEGG" id="tsig:D6T69_06725"/>
<evidence type="ECO:0000256" key="2">
    <source>
        <dbReference type="SAM" id="Phobius"/>
    </source>
</evidence>
<keyword evidence="2" id="KW-1133">Transmembrane helix</keyword>
<dbReference type="EMBL" id="CP032548">
    <property type="protein sequence ID" value="AZJ35230.1"/>
    <property type="molecule type" value="Genomic_DNA"/>
</dbReference>
<proteinExistence type="predicted"/>
<keyword evidence="4" id="KW-1185">Reference proteome</keyword>
<keyword evidence="2" id="KW-0812">Transmembrane</keyword>